<accession>A0A562ZQN3</accession>
<evidence type="ECO:0000313" key="1">
    <source>
        <dbReference type="EMBL" id="TWO70484.1"/>
    </source>
</evidence>
<dbReference type="RefSeq" id="WP_145894040.1">
    <property type="nucleotide sequence ID" value="NZ_VOBQ01000012.1"/>
</dbReference>
<evidence type="ECO:0000313" key="2">
    <source>
        <dbReference type="Proteomes" id="UP000318199"/>
    </source>
</evidence>
<gene>
    <name evidence="1" type="ORF">FN976_16030</name>
</gene>
<dbReference type="AlphaFoldDB" id="A0A562ZQN3"/>
<dbReference type="EMBL" id="VOBQ01000012">
    <property type="protein sequence ID" value="TWO70484.1"/>
    <property type="molecule type" value="Genomic_DNA"/>
</dbReference>
<reference evidence="1 2" key="1">
    <citation type="submission" date="2019-07" db="EMBL/GenBank/DDBJ databases">
        <title>Caenimonas sedimenti sp. nov., isolated from activated sludge.</title>
        <authorList>
            <person name="Xu J."/>
        </authorList>
    </citation>
    <scope>NUCLEOTIDE SEQUENCE [LARGE SCALE GENOMIC DNA]</scope>
    <source>
        <strain evidence="1 2">HX-9-20</strain>
    </source>
</reference>
<dbReference type="Pfam" id="PF19795">
    <property type="entry name" value="DUF6279"/>
    <property type="match status" value="1"/>
</dbReference>
<dbReference type="Proteomes" id="UP000318199">
    <property type="component" value="Unassembled WGS sequence"/>
</dbReference>
<protein>
    <recommendedName>
        <fullName evidence="3">Lipoprotein</fullName>
    </recommendedName>
</protein>
<proteinExistence type="predicted"/>
<dbReference type="PROSITE" id="PS51257">
    <property type="entry name" value="PROKAR_LIPOPROTEIN"/>
    <property type="match status" value="1"/>
</dbReference>
<name>A0A562ZQN3_9BURK</name>
<organism evidence="1 2">
    <name type="scientific">Caenimonas sedimenti</name>
    <dbReference type="NCBI Taxonomy" id="2596921"/>
    <lineage>
        <taxon>Bacteria</taxon>
        <taxon>Pseudomonadati</taxon>
        <taxon>Pseudomonadota</taxon>
        <taxon>Betaproteobacteria</taxon>
        <taxon>Burkholderiales</taxon>
        <taxon>Comamonadaceae</taxon>
        <taxon>Caenimonas</taxon>
    </lineage>
</organism>
<evidence type="ECO:0008006" key="3">
    <source>
        <dbReference type="Google" id="ProtNLM"/>
    </source>
</evidence>
<sequence>MKTTRSRFAGIIGALAIALALAGCSAIKLGYNTLPDLAYWWLDGYVDFTDAQTPQVRTELARLHAWHRQEELPRLAEILGRMEQLAGGSIKAPQACAFVTEIQGRLNLVAERAEPAVSALAAGLDARQLRHLERKYRNNNETFRKDWVELPPAELRDKRFQQAVERAEMIYGNLEEPQRAVLRQGIDQSIFDAARMLGERQRRQQDLLQTLRRIQEAPGAPEDGAAAIRAYLQRAQRSPDPAFRRLQEDLVQETCRTFAAVHESTTPAQRDQAVRRLRAYQRDLRELAARR</sequence>
<keyword evidence="2" id="KW-1185">Reference proteome</keyword>
<comment type="caution">
    <text evidence="1">The sequence shown here is derived from an EMBL/GenBank/DDBJ whole genome shotgun (WGS) entry which is preliminary data.</text>
</comment>
<dbReference type="OrthoDB" id="5767052at2"/>